<keyword evidence="2" id="KW-1185">Reference proteome</keyword>
<gene>
    <name evidence="1" type="ORF">SXIM_37150</name>
</gene>
<reference evidence="1" key="1">
    <citation type="submission" date="2019-08" db="EMBL/GenBank/DDBJ databases">
        <title>Complete genome sequence of a mangrove-derived Streptomyces xiamenensis.</title>
        <authorList>
            <person name="Xu J."/>
        </authorList>
    </citation>
    <scope>NUCLEOTIDE SEQUENCE</scope>
    <source>
        <strain evidence="1">318</strain>
    </source>
</reference>
<sequence length="106" mass="11368">MSQPDAFLAVCGHTHLFPGARCRVQGLPDARAFAALPRPLDLMLRFSDDVVTEAELRTGDPMGPALTVQAHTTGAGTEIDGRTWVIREVRRAGSEIELTLGGRTGL</sequence>
<dbReference type="HOGENOM" id="CLU_172607_0_0_11"/>
<name>A0A0F7FWY9_9ACTN</name>
<evidence type="ECO:0000313" key="2">
    <source>
        <dbReference type="Proteomes" id="UP000034034"/>
    </source>
</evidence>
<proteinExistence type="predicted"/>
<organism evidence="1 2">
    <name type="scientific">Streptomyces xiamenensis</name>
    <dbReference type="NCBI Taxonomy" id="408015"/>
    <lineage>
        <taxon>Bacteria</taxon>
        <taxon>Bacillati</taxon>
        <taxon>Actinomycetota</taxon>
        <taxon>Actinomycetes</taxon>
        <taxon>Kitasatosporales</taxon>
        <taxon>Streptomycetaceae</taxon>
        <taxon>Streptomyces</taxon>
    </lineage>
</organism>
<dbReference type="EMBL" id="CP009922">
    <property type="protein sequence ID" value="AKG45099.1"/>
    <property type="molecule type" value="Genomic_DNA"/>
</dbReference>
<dbReference type="Proteomes" id="UP000034034">
    <property type="component" value="Chromosome"/>
</dbReference>
<dbReference type="AlphaFoldDB" id="A0A0F7FWY9"/>
<dbReference type="PATRIC" id="fig|408015.6.peg.3766"/>
<dbReference type="RefSeq" id="WP_030737377.1">
    <property type="nucleotide sequence ID" value="NZ_CP009922.3"/>
</dbReference>
<evidence type="ECO:0000313" key="1">
    <source>
        <dbReference type="EMBL" id="AKG45099.1"/>
    </source>
</evidence>
<dbReference type="KEGG" id="sxi:SXIM_37150"/>
<protein>
    <submittedName>
        <fullName evidence="1">Uncharacterized protein</fullName>
    </submittedName>
</protein>
<accession>A0A0F7FWY9</accession>